<dbReference type="EMBL" id="JAADJS010000001">
    <property type="protein sequence ID" value="NGX85895.1"/>
    <property type="molecule type" value="Genomic_DNA"/>
</dbReference>
<dbReference type="PANTHER" id="PTHR43480:SF1">
    <property type="entry name" value="ACYL-[ACYL-CARRIER-PROTEIN]--UDP-N-ACETYLGLUCOSAMINE O-ACYLTRANSFERASE, MITOCHONDRIAL-RELATED"/>
    <property type="match status" value="1"/>
</dbReference>
<feature type="domain" description="UDP N-acetylglucosamine O-acyltransferase C-terminal" evidence="6">
    <location>
        <begin position="183"/>
        <end position="264"/>
    </location>
</feature>
<dbReference type="GO" id="GO:0008780">
    <property type="term" value="F:acyl-[acyl-carrier-protein]-UDP-N-acetylglucosamine O-acyltransferase activity"/>
    <property type="evidence" value="ECO:0007669"/>
    <property type="project" value="UniProtKB-EC"/>
</dbReference>
<dbReference type="GO" id="GO:0009245">
    <property type="term" value="P:lipid A biosynthetic process"/>
    <property type="evidence" value="ECO:0007669"/>
    <property type="project" value="UniProtKB-KW"/>
</dbReference>
<reference evidence="7 8" key="1">
    <citation type="submission" date="2020-03" db="EMBL/GenBank/DDBJ databases">
        <title>Rahnella aceri sp. nov., isoated from traditional Jeju Makgeolli.</title>
        <authorList>
            <person name="Kim I.S."/>
            <person name="Jeon D."/>
        </authorList>
    </citation>
    <scope>NUCLEOTIDE SEQUENCE [LARGE SCALE GENOMIC DNA]</scope>
    <source>
        <strain evidence="7 8">Lac-M11</strain>
    </source>
</reference>
<keyword evidence="4" id="KW-0443">Lipid metabolism</keyword>
<evidence type="ECO:0000313" key="8">
    <source>
        <dbReference type="Proteomes" id="UP000476696"/>
    </source>
</evidence>
<dbReference type="InterPro" id="IPR001451">
    <property type="entry name" value="Hexapep"/>
</dbReference>
<dbReference type="InterPro" id="IPR010137">
    <property type="entry name" value="Lipid_A_LpxA"/>
</dbReference>
<dbReference type="SUPFAM" id="SSF51161">
    <property type="entry name" value="Trimeric LpxA-like enzymes"/>
    <property type="match status" value="1"/>
</dbReference>
<dbReference type="NCBIfam" id="NF003657">
    <property type="entry name" value="PRK05289.1"/>
    <property type="match status" value="1"/>
</dbReference>
<dbReference type="Pfam" id="PF13720">
    <property type="entry name" value="Acetyltransf_11"/>
    <property type="match status" value="1"/>
</dbReference>
<keyword evidence="8" id="KW-1185">Reference proteome</keyword>
<gene>
    <name evidence="7" type="primary">lpxA</name>
    <name evidence="7" type="ORF">GW579_02205</name>
</gene>
<evidence type="ECO:0000259" key="6">
    <source>
        <dbReference type="Pfam" id="PF13720"/>
    </source>
</evidence>
<evidence type="ECO:0000256" key="4">
    <source>
        <dbReference type="ARBA" id="ARBA00023098"/>
    </source>
</evidence>
<dbReference type="PIRSF" id="PIRSF000456">
    <property type="entry name" value="UDP-GlcNAc_acltr"/>
    <property type="match status" value="1"/>
</dbReference>
<dbReference type="NCBIfam" id="TIGR01852">
    <property type="entry name" value="lipid_A_lpxA"/>
    <property type="match status" value="1"/>
</dbReference>
<keyword evidence="3 7" id="KW-0808">Transferase</keyword>
<keyword evidence="2" id="KW-0441">Lipid A biosynthesis</keyword>
<dbReference type="EC" id="2.3.1.129" evidence="7"/>
<keyword evidence="5 7" id="KW-0012">Acyltransferase</keyword>
<evidence type="ECO:0000256" key="3">
    <source>
        <dbReference type="ARBA" id="ARBA00022679"/>
    </source>
</evidence>
<dbReference type="Proteomes" id="UP000476696">
    <property type="component" value="Unassembled WGS sequence"/>
</dbReference>
<dbReference type="Gene3D" id="1.20.1180.10">
    <property type="entry name" value="Udp N-acetylglucosamine O-acyltransferase, C-terminal domain"/>
    <property type="match status" value="1"/>
</dbReference>
<protein>
    <submittedName>
        <fullName evidence="7">Acyl-ACP--UDP-N-acetylglucosamine O-acyltransferase</fullName>
        <ecNumber evidence="7">2.3.1.129</ecNumber>
    </submittedName>
</protein>
<dbReference type="GO" id="GO:0016020">
    <property type="term" value="C:membrane"/>
    <property type="evidence" value="ECO:0007669"/>
    <property type="project" value="GOC"/>
</dbReference>
<dbReference type="Pfam" id="PF00132">
    <property type="entry name" value="Hexapep"/>
    <property type="match status" value="1"/>
</dbReference>
<evidence type="ECO:0000256" key="1">
    <source>
        <dbReference type="ARBA" id="ARBA00022516"/>
    </source>
</evidence>
<accession>A0A6M2AYC5</accession>
<comment type="caution">
    <text evidence="7">The sequence shown here is derived from an EMBL/GenBank/DDBJ whole genome shotgun (WGS) entry which is preliminary data.</text>
</comment>
<organism evidence="7 8">
    <name type="scientific">Rahnella contaminans</name>
    <dbReference type="NCBI Taxonomy" id="2703882"/>
    <lineage>
        <taxon>Bacteria</taxon>
        <taxon>Pseudomonadati</taxon>
        <taxon>Pseudomonadota</taxon>
        <taxon>Gammaproteobacteria</taxon>
        <taxon>Enterobacterales</taxon>
        <taxon>Yersiniaceae</taxon>
        <taxon>Rahnella</taxon>
    </lineage>
</organism>
<dbReference type="InterPro" id="IPR011004">
    <property type="entry name" value="Trimer_LpxA-like_sf"/>
</dbReference>
<dbReference type="Gene3D" id="2.160.10.10">
    <property type="entry name" value="Hexapeptide repeat proteins"/>
    <property type="match status" value="1"/>
</dbReference>
<keyword evidence="1" id="KW-0444">Lipid biosynthesis</keyword>
<dbReference type="AlphaFoldDB" id="A0A6M2AYC5"/>
<evidence type="ECO:0000313" key="7">
    <source>
        <dbReference type="EMBL" id="NGX85895.1"/>
    </source>
</evidence>
<name>A0A6M2AYC5_9GAMM</name>
<dbReference type="InterPro" id="IPR029098">
    <property type="entry name" value="Acetyltransf_C"/>
</dbReference>
<proteinExistence type="predicted"/>
<evidence type="ECO:0000256" key="5">
    <source>
        <dbReference type="ARBA" id="ARBA00023315"/>
    </source>
</evidence>
<sequence length="265" mass="28322">MYALISSSASIAASSIIEPGVVIGPQVVIGPFCFISAGVHIGEGTHIASHVVINGNTRIGRNNMIGMESSIGEVSQDLKYAGEAAGLEIGDDNRIDRHATIHRGTAQGGGFTRIGNRNIFDGGVHIGHDCQVGNDTFIGENSGLAGHVTLGDEARIDAMCAVHQFCIVGAGARLLQSTCVVQDVPPYVLAAGNRAVPQGIHEQAAAYLGSDVMQQKVIRHLYDLLYHQQAAVDGVKQEIERLSQEYPLLRHFNEFFTRSARGIIR</sequence>
<dbReference type="PANTHER" id="PTHR43480">
    <property type="entry name" value="ACYL-[ACYL-CARRIER-PROTEIN]--UDP-N-ACETYLGLUCOSAMINE O-ACYLTRANSFERASE"/>
    <property type="match status" value="1"/>
</dbReference>
<dbReference type="InterPro" id="IPR037157">
    <property type="entry name" value="Acetyltransf_C_sf"/>
</dbReference>
<evidence type="ECO:0000256" key="2">
    <source>
        <dbReference type="ARBA" id="ARBA00022556"/>
    </source>
</evidence>